<gene>
    <name evidence="2" type="ORF">RI543_001362</name>
</gene>
<name>A0AAN8A9B7_9SACH</name>
<feature type="region of interest" description="Disordered" evidence="1">
    <location>
        <begin position="21"/>
        <end position="48"/>
    </location>
</feature>
<evidence type="ECO:0000313" key="3">
    <source>
        <dbReference type="Proteomes" id="UP001306508"/>
    </source>
</evidence>
<accession>A0AAN8A9B7</accession>
<dbReference type="EMBL" id="JAWIZZ010000038">
    <property type="protein sequence ID" value="KAK5780975.1"/>
    <property type="molecule type" value="Genomic_DNA"/>
</dbReference>
<proteinExistence type="predicted"/>
<keyword evidence="3" id="KW-1185">Reference proteome</keyword>
<dbReference type="AlphaFoldDB" id="A0AAN8A9B7"/>
<organism evidence="2 3">
    <name type="scientific">Arxiozyma heterogenica</name>
    <dbReference type="NCBI Taxonomy" id="278026"/>
    <lineage>
        <taxon>Eukaryota</taxon>
        <taxon>Fungi</taxon>
        <taxon>Dikarya</taxon>
        <taxon>Ascomycota</taxon>
        <taxon>Saccharomycotina</taxon>
        <taxon>Saccharomycetes</taxon>
        <taxon>Saccharomycetales</taxon>
        <taxon>Saccharomycetaceae</taxon>
        <taxon>Arxiozyma</taxon>
    </lineage>
</organism>
<evidence type="ECO:0000256" key="1">
    <source>
        <dbReference type="SAM" id="MobiDB-lite"/>
    </source>
</evidence>
<feature type="compositionally biased region" description="Basic and acidic residues" evidence="1">
    <location>
        <begin position="21"/>
        <end position="31"/>
    </location>
</feature>
<comment type="caution">
    <text evidence="2">The sequence shown here is derived from an EMBL/GenBank/DDBJ whole genome shotgun (WGS) entry which is preliminary data.</text>
</comment>
<sequence>MCTAAVFVILKSQQQQQIWRDRRSVSMDSRPDVANTVSGIRDGVRQEAHNETGEYNYFPIPITKFENDPKEIPSRSALQSREMKVKVSSDDIENKYDKTLRYENFVKMAQKPRKR</sequence>
<dbReference type="Proteomes" id="UP001306508">
    <property type="component" value="Unassembled WGS sequence"/>
</dbReference>
<evidence type="ECO:0000313" key="2">
    <source>
        <dbReference type="EMBL" id="KAK5780975.1"/>
    </source>
</evidence>
<reference evidence="3" key="1">
    <citation type="submission" date="2023-07" db="EMBL/GenBank/DDBJ databases">
        <title>A draft genome of Kazachstania heterogenica Y-27499.</title>
        <authorList>
            <person name="Donic C."/>
            <person name="Kralova J.S."/>
            <person name="Fidel L."/>
            <person name="Ben-Dor S."/>
            <person name="Jung S."/>
        </authorList>
    </citation>
    <scope>NUCLEOTIDE SEQUENCE [LARGE SCALE GENOMIC DNA]</scope>
    <source>
        <strain evidence="3">Y27499</strain>
    </source>
</reference>
<protein>
    <submittedName>
        <fullName evidence="2">Uncharacterized protein</fullName>
    </submittedName>
</protein>